<comment type="caution">
    <text evidence="2">The sequence shown here is derived from an EMBL/GenBank/DDBJ whole genome shotgun (WGS) entry which is preliminary data.</text>
</comment>
<dbReference type="Gene3D" id="3.40.50.12780">
    <property type="entry name" value="N-terminal domain of ligase-like"/>
    <property type="match status" value="1"/>
</dbReference>
<evidence type="ECO:0000313" key="2">
    <source>
        <dbReference type="EMBL" id="KAK3215253.1"/>
    </source>
</evidence>
<keyword evidence="3" id="KW-1185">Reference proteome</keyword>
<protein>
    <submittedName>
        <fullName evidence="2">Uncharacterized protein</fullName>
    </submittedName>
</protein>
<feature type="compositionally biased region" description="Basic and acidic residues" evidence="1">
    <location>
        <begin position="14"/>
        <end position="26"/>
    </location>
</feature>
<evidence type="ECO:0000313" key="3">
    <source>
        <dbReference type="Proteomes" id="UP001280581"/>
    </source>
</evidence>
<gene>
    <name evidence="2" type="ORF">GRF29_19g2676850</name>
</gene>
<organism evidence="2 3">
    <name type="scientific">Pseudopithomyces chartarum</name>
    <dbReference type="NCBI Taxonomy" id="1892770"/>
    <lineage>
        <taxon>Eukaryota</taxon>
        <taxon>Fungi</taxon>
        <taxon>Dikarya</taxon>
        <taxon>Ascomycota</taxon>
        <taxon>Pezizomycotina</taxon>
        <taxon>Dothideomycetes</taxon>
        <taxon>Pleosporomycetidae</taxon>
        <taxon>Pleosporales</taxon>
        <taxon>Massarineae</taxon>
        <taxon>Didymosphaeriaceae</taxon>
        <taxon>Pseudopithomyces</taxon>
    </lineage>
</organism>
<reference evidence="2 3" key="1">
    <citation type="submission" date="2021-02" db="EMBL/GenBank/DDBJ databases">
        <title>Genome assembly of Pseudopithomyces chartarum.</title>
        <authorList>
            <person name="Jauregui R."/>
            <person name="Singh J."/>
            <person name="Voisey C."/>
        </authorList>
    </citation>
    <scope>NUCLEOTIDE SEQUENCE [LARGE SCALE GENOMIC DNA]</scope>
    <source>
        <strain evidence="2 3">AGR01</strain>
    </source>
</reference>
<accession>A0AAN6M3R5</accession>
<name>A0AAN6M3R5_9PLEO</name>
<sequence>MATTTMTLTALAKPDSRPDADSKGSIHDLSYPSSPRSALPHDNALALAEATSSALRQHFSIGTTTASPDTVAIISHPHQLLPVLVYGIAGAGGHVFPISTGSTASEASAQLVRSRAKVLCCTEATKYVALNAAEEAGWGLNGGGRVAIMRTREGEEWGLRVVQGDFQLGKNIVDVKER</sequence>
<feature type="region of interest" description="Disordered" evidence="1">
    <location>
        <begin position="1"/>
        <end position="37"/>
    </location>
</feature>
<dbReference type="AlphaFoldDB" id="A0AAN6M3R5"/>
<dbReference type="EMBL" id="WVTA01000003">
    <property type="protein sequence ID" value="KAK3215253.1"/>
    <property type="molecule type" value="Genomic_DNA"/>
</dbReference>
<dbReference type="SUPFAM" id="SSF56801">
    <property type="entry name" value="Acetyl-CoA synthetase-like"/>
    <property type="match status" value="1"/>
</dbReference>
<proteinExistence type="predicted"/>
<dbReference type="Proteomes" id="UP001280581">
    <property type="component" value="Unassembled WGS sequence"/>
</dbReference>
<feature type="compositionally biased region" description="Low complexity" evidence="1">
    <location>
        <begin position="1"/>
        <end position="12"/>
    </location>
</feature>
<evidence type="ECO:0000256" key="1">
    <source>
        <dbReference type="SAM" id="MobiDB-lite"/>
    </source>
</evidence>
<dbReference type="InterPro" id="IPR042099">
    <property type="entry name" value="ANL_N_sf"/>
</dbReference>